<evidence type="ECO:0000256" key="4">
    <source>
        <dbReference type="ARBA" id="ARBA00022676"/>
    </source>
</evidence>
<evidence type="ECO:0000256" key="2">
    <source>
        <dbReference type="ARBA" id="ARBA00004922"/>
    </source>
</evidence>
<evidence type="ECO:0000256" key="7">
    <source>
        <dbReference type="ARBA" id="ARBA00022968"/>
    </source>
</evidence>
<evidence type="ECO:0000313" key="15">
    <source>
        <dbReference type="Proteomes" id="UP000694888"/>
    </source>
</evidence>
<evidence type="ECO:0000256" key="9">
    <source>
        <dbReference type="ARBA" id="ARBA00023034"/>
    </source>
</evidence>
<keyword evidence="15" id="KW-1185">Reference proteome</keyword>
<dbReference type="PANTHER" id="PTHR48438">
    <property type="entry name" value="ALPHA-(1,3)-FUCOSYLTRANSFERASE C-RELATED"/>
    <property type="match status" value="1"/>
</dbReference>
<evidence type="ECO:0000256" key="11">
    <source>
        <dbReference type="ARBA" id="ARBA00023180"/>
    </source>
</evidence>
<dbReference type="PANTHER" id="PTHR48438:SF1">
    <property type="entry name" value="ALPHA-(1,3)-FUCOSYLTRANSFERASE C-RELATED"/>
    <property type="match status" value="1"/>
</dbReference>
<sequence length="296" mass="34987">MKFRRFKRIFIKNTQPKALLALCCLTCMAMVLLSRFFGVPRNPDHPHNYIQYFPHREWRSSGAKTILLWTPRFGYDYWAMDPDYDFGECPVKTCRLTNDRTLLDTSDAVLFHSRALWNNFLGTSLPTHHQPHQVWVYQEMEPLPHVFLDLGHYKGVFNWTSTYRLDSDVPAVYSKLIRHGEPWLGWMEETDPAILWLTGALDERRRERIVNALSEFLPIDRYGRCGNLTLDCPQDFLCEKSLSQYRFYLSLENAVCTDYVTEKFFLPLQRRQIPGEVCEPLEDVKGDRYQVRFVNL</sequence>
<evidence type="ECO:0000256" key="6">
    <source>
        <dbReference type="ARBA" id="ARBA00022692"/>
    </source>
</evidence>
<accession>A0ABM0JS15</accession>
<dbReference type="Pfam" id="PF00852">
    <property type="entry name" value="Glyco_transf_10"/>
    <property type="match status" value="1"/>
</dbReference>
<dbReference type="SUPFAM" id="SSF53756">
    <property type="entry name" value="UDP-Glycosyltransferase/glycogen phosphorylase"/>
    <property type="match status" value="1"/>
</dbReference>
<keyword evidence="8" id="KW-1133">Transmembrane helix</keyword>
<keyword evidence="7" id="KW-0735">Signal-anchor</keyword>
<dbReference type="Proteomes" id="UP000694888">
    <property type="component" value="Unplaced"/>
</dbReference>
<name>A0ABM0JS15_APLCA</name>
<dbReference type="InterPro" id="IPR038577">
    <property type="entry name" value="GT10-like_C_sf"/>
</dbReference>
<evidence type="ECO:0000256" key="5">
    <source>
        <dbReference type="ARBA" id="ARBA00022679"/>
    </source>
</evidence>
<keyword evidence="4 12" id="KW-0328">Glycosyltransferase</keyword>
<protein>
    <recommendedName>
        <fullName evidence="12">Fucosyltransferase</fullName>
        <ecNumber evidence="12">2.4.1.-</ecNumber>
    </recommendedName>
</protein>
<feature type="domain" description="Fucosyltransferase C-terminal" evidence="13">
    <location>
        <begin position="195"/>
        <end position="274"/>
    </location>
</feature>
<dbReference type="InterPro" id="IPR055270">
    <property type="entry name" value="Glyco_tran_10_C"/>
</dbReference>
<organism evidence="15 16">
    <name type="scientific">Aplysia californica</name>
    <name type="common">California sea hare</name>
    <dbReference type="NCBI Taxonomy" id="6500"/>
    <lineage>
        <taxon>Eukaryota</taxon>
        <taxon>Metazoa</taxon>
        <taxon>Spiralia</taxon>
        <taxon>Lophotrochozoa</taxon>
        <taxon>Mollusca</taxon>
        <taxon>Gastropoda</taxon>
        <taxon>Heterobranchia</taxon>
        <taxon>Euthyneura</taxon>
        <taxon>Tectipleura</taxon>
        <taxon>Aplysiida</taxon>
        <taxon>Aplysioidea</taxon>
        <taxon>Aplysiidae</taxon>
        <taxon>Aplysia</taxon>
    </lineage>
</organism>
<evidence type="ECO:0000256" key="3">
    <source>
        <dbReference type="ARBA" id="ARBA00008919"/>
    </source>
</evidence>
<dbReference type="RefSeq" id="XP_005100209.1">
    <property type="nucleotide sequence ID" value="XM_005100152.1"/>
</dbReference>
<comment type="pathway">
    <text evidence="2">Protein modification; protein glycosylation.</text>
</comment>
<evidence type="ECO:0000256" key="10">
    <source>
        <dbReference type="ARBA" id="ARBA00023136"/>
    </source>
</evidence>
<comment type="similarity">
    <text evidence="3 12">Belongs to the glycosyltransferase 10 family.</text>
</comment>
<evidence type="ECO:0000259" key="13">
    <source>
        <dbReference type="Pfam" id="PF00852"/>
    </source>
</evidence>
<evidence type="ECO:0000259" key="14">
    <source>
        <dbReference type="Pfam" id="PF17039"/>
    </source>
</evidence>
<evidence type="ECO:0000256" key="8">
    <source>
        <dbReference type="ARBA" id="ARBA00022989"/>
    </source>
</evidence>
<evidence type="ECO:0000256" key="12">
    <source>
        <dbReference type="RuleBase" id="RU003832"/>
    </source>
</evidence>
<keyword evidence="5 12" id="KW-0808">Transferase</keyword>
<dbReference type="InterPro" id="IPR001503">
    <property type="entry name" value="Glyco_trans_10"/>
</dbReference>
<keyword evidence="6 12" id="KW-0812">Transmembrane</keyword>
<dbReference type="EC" id="2.4.1.-" evidence="12"/>
<dbReference type="Gene3D" id="3.40.50.11660">
    <property type="entry name" value="Glycosyl transferase family 10, C-terminal domain"/>
    <property type="match status" value="1"/>
</dbReference>
<keyword evidence="11" id="KW-0325">Glycoprotein</keyword>
<dbReference type="Pfam" id="PF17039">
    <property type="entry name" value="Glyco_tran_10_N"/>
    <property type="match status" value="1"/>
</dbReference>
<dbReference type="InterPro" id="IPR031481">
    <property type="entry name" value="Glyco_tran_10_N"/>
</dbReference>
<keyword evidence="9 12" id="KW-0333">Golgi apparatus</keyword>
<evidence type="ECO:0000313" key="16">
    <source>
        <dbReference type="RefSeq" id="XP_005100209.1"/>
    </source>
</evidence>
<gene>
    <name evidence="16" type="primary">LOC101862952</name>
</gene>
<feature type="domain" description="Fucosyltransferase N-terminal" evidence="14">
    <location>
        <begin position="63"/>
        <end position="173"/>
    </location>
</feature>
<dbReference type="GeneID" id="101862952"/>
<proteinExistence type="inferred from homology"/>
<reference evidence="16" key="1">
    <citation type="submission" date="2025-08" db="UniProtKB">
        <authorList>
            <consortium name="RefSeq"/>
        </authorList>
    </citation>
    <scope>IDENTIFICATION</scope>
</reference>
<keyword evidence="10" id="KW-0472">Membrane</keyword>
<evidence type="ECO:0000256" key="1">
    <source>
        <dbReference type="ARBA" id="ARBA00004323"/>
    </source>
</evidence>
<comment type="subcellular location">
    <subcellularLocation>
        <location evidence="1">Golgi apparatus membrane</location>
        <topology evidence="1">Single-pass type II membrane protein</topology>
    </subcellularLocation>
    <subcellularLocation>
        <location evidence="12">Golgi apparatus</location>
        <location evidence="12">Golgi stack membrane</location>
        <topology evidence="12">Single-pass type II membrane protein</topology>
    </subcellularLocation>
</comment>